<dbReference type="InterPro" id="IPR017871">
    <property type="entry name" value="ABC_transporter-like_CS"/>
</dbReference>
<keyword evidence="3 6" id="KW-0067">ATP-binding</keyword>
<dbReference type="SUPFAM" id="SSF52540">
    <property type="entry name" value="P-loop containing nucleoside triphosphate hydrolases"/>
    <property type="match status" value="1"/>
</dbReference>
<dbReference type="Pfam" id="PF00005">
    <property type="entry name" value="ABC_tran"/>
    <property type="match status" value="1"/>
</dbReference>
<evidence type="ECO:0000256" key="4">
    <source>
        <dbReference type="SAM" id="MobiDB-lite"/>
    </source>
</evidence>
<keyword evidence="1" id="KW-0813">Transport</keyword>
<keyword evidence="7" id="KW-1185">Reference proteome</keyword>
<accession>A0ABZ1AY70</accession>
<evidence type="ECO:0000256" key="3">
    <source>
        <dbReference type="ARBA" id="ARBA00022840"/>
    </source>
</evidence>
<dbReference type="PANTHER" id="PTHR43875">
    <property type="entry name" value="MALTODEXTRIN IMPORT ATP-BINDING PROTEIN MSMX"/>
    <property type="match status" value="1"/>
</dbReference>
<reference evidence="6 7" key="1">
    <citation type="submission" date="2023-12" db="EMBL/GenBank/DDBJ databases">
        <title>Blastococcus brunescens sp. nov., an actonobacterium isolated from sandstone collected in sahara desert.</title>
        <authorList>
            <person name="Gtari M."/>
            <person name="Ghodhbane F."/>
        </authorList>
    </citation>
    <scope>NUCLEOTIDE SEQUENCE [LARGE SCALE GENOMIC DNA]</scope>
    <source>
        <strain evidence="6 7">BMG 8361</strain>
    </source>
</reference>
<organism evidence="6 7">
    <name type="scientific">Blastococcus brunescens</name>
    <dbReference type="NCBI Taxonomy" id="1564165"/>
    <lineage>
        <taxon>Bacteria</taxon>
        <taxon>Bacillati</taxon>
        <taxon>Actinomycetota</taxon>
        <taxon>Actinomycetes</taxon>
        <taxon>Geodermatophilales</taxon>
        <taxon>Geodermatophilaceae</taxon>
        <taxon>Blastococcus</taxon>
    </lineage>
</organism>
<evidence type="ECO:0000256" key="2">
    <source>
        <dbReference type="ARBA" id="ARBA00022741"/>
    </source>
</evidence>
<dbReference type="SMART" id="SM00382">
    <property type="entry name" value="AAA"/>
    <property type="match status" value="1"/>
</dbReference>
<protein>
    <submittedName>
        <fullName evidence="6">ABC transporter ATP-binding protein</fullName>
    </submittedName>
</protein>
<dbReference type="PROSITE" id="PS00211">
    <property type="entry name" value="ABC_TRANSPORTER_1"/>
    <property type="match status" value="1"/>
</dbReference>
<dbReference type="RefSeq" id="WP_324274220.1">
    <property type="nucleotide sequence ID" value="NZ_CP141261.1"/>
</dbReference>
<dbReference type="Proteomes" id="UP001324287">
    <property type="component" value="Chromosome"/>
</dbReference>
<dbReference type="GO" id="GO:0005524">
    <property type="term" value="F:ATP binding"/>
    <property type="evidence" value="ECO:0007669"/>
    <property type="project" value="UniProtKB-KW"/>
</dbReference>
<dbReference type="Gene3D" id="2.40.50.100">
    <property type="match status" value="1"/>
</dbReference>
<evidence type="ECO:0000313" key="6">
    <source>
        <dbReference type="EMBL" id="WRL62871.1"/>
    </source>
</evidence>
<dbReference type="InterPro" id="IPR003439">
    <property type="entry name" value="ABC_transporter-like_ATP-bd"/>
</dbReference>
<dbReference type="InterPro" id="IPR047641">
    <property type="entry name" value="ABC_transpr_MalK/UgpC-like"/>
</dbReference>
<dbReference type="SUPFAM" id="SSF50331">
    <property type="entry name" value="MOP-like"/>
    <property type="match status" value="1"/>
</dbReference>
<evidence type="ECO:0000256" key="1">
    <source>
        <dbReference type="ARBA" id="ARBA00022448"/>
    </source>
</evidence>
<name>A0ABZ1AY70_9ACTN</name>
<feature type="region of interest" description="Disordered" evidence="4">
    <location>
        <begin position="1"/>
        <end position="22"/>
    </location>
</feature>
<dbReference type="InterPro" id="IPR008995">
    <property type="entry name" value="Mo/tungstate-bd_C_term_dom"/>
</dbReference>
<dbReference type="PANTHER" id="PTHR43875:SF1">
    <property type="entry name" value="OSMOPROTECTIVE COMPOUNDS UPTAKE ATP-BINDING PROTEIN GGTA"/>
    <property type="match status" value="1"/>
</dbReference>
<dbReference type="Pfam" id="PF08402">
    <property type="entry name" value="TOBE_2"/>
    <property type="match status" value="1"/>
</dbReference>
<sequence>MIVPETINPTSSPARAREDRPVTGASVVVEDLRIKYGDTEAVKGISFSIAPGEFVTLLGPSGCGKSTTLRCIAGLEPPSAGRITIDGQVVATAQNQVPPERRGVNMVFQSYAVWPHMTVAGNVGYGLTKMPKADAQARVAEVLDLVGLSPYASRYGTELSGGQQQRVALARAIVTRPKVILFDEPLSNLDAGLREQMRFELLELQRTVGVTSIYVTHDQTEAMSMSDRVVLLRDGLIEQEAPPREIYRRPRSRFVAEFVGRANMIGGTVAEGGRTLTTELPGVTVTGAEGADEPVGARSVAVFRSEDVLLGDAAGGCENRWPATVERVTFLGRFLDVTLDVGGTVVRAELRADASVAEGERTTLGVRAADVHFVPAAEL</sequence>
<evidence type="ECO:0000313" key="7">
    <source>
        <dbReference type="Proteomes" id="UP001324287"/>
    </source>
</evidence>
<dbReference type="PROSITE" id="PS50893">
    <property type="entry name" value="ABC_TRANSPORTER_2"/>
    <property type="match status" value="1"/>
</dbReference>
<evidence type="ECO:0000259" key="5">
    <source>
        <dbReference type="PROSITE" id="PS50893"/>
    </source>
</evidence>
<feature type="domain" description="ABC transporter" evidence="5">
    <location>
        <begin position="27"/>
        <end position="259"/>
    </location>
</feature>
<gene>
    <name evidence="6" type="ORF">U6N30_23770</name>
</gene>
<dbReference type="InterPro" id="IPR013611">
    <property type="entry name" value="Transp-assoc_OB_typ2"/>
</dbReference>
<proteinExistence type="predicted"/>
<keyword evidence="2" id="KW-0547">Nucleotide-binding</keyword>
<dbReference type="InterPro" id="IPR003593">
    <property type="entry name" value="AAA+_ATPase"/>
</dbReference>
<dbReference type="InterPro" id="IPR027417">
    <property type="entry name" value="P-loop_NTPase"/>
</dbReference>
<dbReference type="EMBL" id="CP141261">
    <property type="protein sequence ID" value="WRL62871.1"/>
    <property type="molecule type" value="Genomic_DNA"/>
</dbReference>
<dbReference type="Gene3D" id="3.40.50.300">
    <property type="entry name" value="P-loop containing nucleotide triphosphate hydrolases"/>
    <property type="match status" value="1"/>
</dbReference>